<organism evidence="1 2">
    <name type="scientific">Sphaeramia orbicularis</name>
    <name type="common">orbiculate cardinalfish</name>
    <dbReference type="NCBI Taxonomy" id="375764"/>
    <lineage>
        <taxon>Eukaryota</taxon>
        <taxon>Metazoa</taxon>
        <taxon>Chordata</taxon>
        <taxon>Craniata</taxon>
        <taxon>Vertebrata</taxon>
        <taxon>Euteleostomi</taxon>
        <taxon>Actinopterygii</taxon>
        <taxon>Neopterygii</taxon>
        <taxon>Teleostei</taxon>
        <taxon>Neoteleostei</taxon>
        <taxon>Acanthomorphata</taxon>
        <taxon>Gobiaria</taxon>
        <taxon>Kurtiformes</taxon>
        <taxon>Apogonoidei</taxon>
        <taxon>Apogonidae</taxon>
        <taxon>Apogoninae</taxon>
        <taxon>Sphaeramia</taxon>
    </lineage>
</organism>
<dbReference type="InParanoid" id="A0A673CDB3"/>
<protein>
    <submittedName>
        <fullName evidence="1">Uncharacterized protein</fullName>
    </submittedName>
</protein>
<reference evidence="1" key="1">
    <citation type="submission" date="2019-06" db="EMBL/GenBank/DDBJ databases">
        <authorList>
            <consortium name="Wellcome Sanger Institute Data Sharing"/>
        </authorList>
    </citation>
    <scope>NUCLEOTIDE SEQUENCE [LARGE SCALE GENOMIC DNA]</scope>
</reference>
<dbReference type="Proteomes" id="UP000472271">
    <property type="component" value="Chromosome 5"/>
</dbReference>
<keyword evidence="2" id="KW-1185">Reference proteome</keyword>
<reference evidence="1" key="2">
    <citation type="submission" date="2025-08" db="UniProtKB">
        <authorList>
            <consortium name="Ensembl"/>
        </authorList>
    </citation>
    <scope>IDENTIFICATION</scope>
</reference>
<dbReference type="AlphaFoldDB" id="A0A673CDB3"/>
<evidence type="ECO:0000313" key="1">
    <source>
        <dbReference type="Ensembl" id="ENSSORP00005052075.1"/>
    </source>
</evidence>
<reference evidence="1" key="3">
    <citation type="submission" date="2025-09" db="UniProtKB">
        <authorList>
            <consortium name="Ensembl"/>
        </authorList>
    </citation>
    <scope>IDENTIFICATION</scope>
</reference>
<name>A0A673CDB3_9TELE</name>
<dbReference type="Ensembl" id="ENSSORT00005053315.1">
    <property type="protein sequence ID" value="ENSSORP00005052075.1"/>
    <property type="gene ID" value="ENSSORG00005023493.1"/>
</dbReference>
<evidence type="ECO:0000313" key="2">
    <source>
        <dbReference type="Proteomes" id="UP000472271"/>
    </source>
</evidence>
<proteinExistence type="predicted"/>
<accession>A0A673CDB3</accession>
<sequence>MLQEGLRIILKRNTDTLTDTGPILTQRAELANLVQYENNMAVGLIYTCKPGHSCIQKPLTIHIPLWRKTQAECFKVFWRELRRCRENSLKNNTEWKGPALKTTFLVSLLRNRVEDGPVEFN</sequence>